<protein>
    <submittedName>
        <fullName evidence="4">TetR family transcriptional regulator</fullName>
    </submittedName>
</protein>
<proteinExistence type="predicted"/>
<dbReference type="PROSITE" id="PS50977">
    <property type="entry name" value="HTH_TETR_2"/>
    <property type="match status" value="1"/>
</dbReference>
<evidence type="ECO:0000313" key="5">
    <source>
        <dbReference type="Proteomes" id="UP001517376"/>
    </source>
</evidence>
<evidence type="ECO:0000259" key="3">
    <source>
        <dbReference type="PROSITE" id="PS50977"/>
    </source>
</evidence>
<keyword evidence="5" id="KW-1185">Reference proteome</keyword>
<dbReference type="SUPFAM" id="SSF46689">
    <property type="entry name" value="Homeodomain-like"/>
    <property type="match status" value="1"/>
</dbReference>
<dbReference type="RefSeq" id="WP_161765799.1">
    <property type="nucleotide sequence ID" value="NZ_JAAATW010000001.1"/>
</dbReference>
<dbReference type="EMBL" id="JAAATW010000001">
    <property type="protein sequence ID" value="NBE06834.1"/>
    <property type="molecule type" value="Genomic_DNA"/>
</dbReference>
<accession>A0ABW9Y2V0</accession>
<gene>
    <name evidence="4" type="ORF">GU920_04760</name>
</gene>
<comment type="caution">
    <text evidence="4">The sequence shown here is derived from an EMBL/GenBank/DDBJ whole genome shotgun (WGS) entry which is preliminary data.</text>
</comment>
<dbReference type="Pfam" id="PF00440">
    <property type="entry name" value="TetR_N"/>
    <property type="match status" value="1"/>
</dbReference>
<reference evidence="5" key="1">
    <citation type="submission" date="2020-01" db="EMBL/GenBank/DDBJ databases">
        <title>Sphingomonas sp. strain CSW-10.</title>
        <authorList>
            <person name="Chen W.-M."/>
        </authorList>
    </citation>
    <scope>NUCLEOTIDE SEQUENCE [LARGE SCALE GENOMIC DNA]</scope>
    <source>
        <strain evidence="5">CCP-1</strain>
    </source>
</reference>
<evidence type="ECO:0000313" key="4">
    <source>
        <dbReference type="EMBL" id="NBE06834.1"/>
    </source>
</evidence>
<sequence length="162" mass="16817">MGRPRSISDDVILDAALSLLMAKGEGAVSFGAVSKACGLAPPTLVQRYGDRSGMLRAALRRGWARQGEAADAAAAAEETAQGFLKLLGAEDLLPLVVASRSDPEAAALAAAWRADVERVLMAKQGCRADAAAILFAAWQGRLLWEAAGGAGFKLKDAARRLG</sequence>
<dbReference type="Gene3D" id="1.10.357.10">
    <property type="entry name" value="Tetracycline Repressor, domain 2"/>
    <property type="match status" value="1"/>
</dbReference>
<organism evidence="4 5">
    <name type="scientific">Paragemmobacter ruber</name>
    <dbReference type="NCBI Taxonomy" id="1985673"/>
    <lineage>
        <taxon>Bacteria</taxon>
        <taxon>Pseudomonadati</taxon>
        <taxon>Pseudomonadota</taxon>
        <taxon>Alphaproteobacteria</taxon>
        <taxon>Rhodobacterales</taxon>
        <taxon>Paracoccaceae</taxon>
        <taxon>Paragemmobacter</taxon>
    </lineage>
</organism>
<name>A0ABW9Y2V0_9RHOB</name>
<feature type="DNA-binding region" description="H-T-H motif" evidence="2">
    <location>
        <begin position="29"/>
        <end position="48"/>
    </location>
</feature>
<feature type="domain" description="HTH tetR-type" evidence="3">
    <location>
        <begin position="6"/>
        <end position="66"/>
    </location>
</feature>
<dbReference type="Proteomes" id="UP001517376">
    <property type="component" value="Unassembled WGS sequence"/>
</dbReference>
<evidence type="ECO:0000256" key="2">
    <source>
        <dbReference type="PROSITE-ProRule" id="PRU00335"/>
    </source>
</evidence>
<evidence type="ECO:0000256" key="1">
    <source>
        <dbReference type="ARBA" id="ARBA00023125"/>
    </source>
</evidence>
<dbReference type="InterPro" id="IPR009057">
    <property type="entry name" value="Homeodomain-like_sf"/>
</dbReference>
<dbReference type="InterPro" id="IPR001647">
    <property type="entry name" value="HTH_TetR"/>
</dbReference>
<keyword evidence="1 2" id="KW-0238">DNA-binding</keyword>